<dbReference type="InterPro" id="IPR052037">
    <property type="entry name" value="LPS_export_LptA"/>
</dbReference>
<dbReference type="EMBL" id="CP091512">
    <property type="protein sequence ID" value="UOO93692.1"/>
    <property type="molecule type" value="Genomic_DNA"/>
</dbReference>
<dbReference type="PANTHER" id="PTHR36504:SF1">
    <property type="entry name" value="LIPOPOLYSACCHARIDE EXPORT SYSTEM PROTEIN LPTA"/>
    <property type="match status" value="1"/>
</dbReference>
<evidence type="ECO:0000256" key="3">
    <source>
        <dbReference type="ARBA" id="ARBA00022764"/>
    </source>
</evidence>
<protein>
    <recommendedName>
        <fullName evidence="4">Lipopolysaccharide export system protein LptA</fullName>
    </recommendedName>
</protein>
<organism evidence="6 7">
    <name type="scientific">Vitreoscilla stercoraria</name>
    <dbReference type="NCBI Taxonomy" id="61"/>
    <lineage>
        <taxon>Bacteria</taxon>
        <taxon>Pseudomonadati</taxon>
        <taxon>Pseudomonadota</taxon>
        <taxon>Betaproteobacteria</taxon>
        <taxon>Neisseriales</taxon>
        <taxon>Neisseriaceae</taxon>
        <taxon>Vitreoscilla</taxon>
    </lineage>
</organism>
<dbReference type="PANTHER" id="PTHR36504">
    <property type="entry name" value="LIPOPOLYSACCHARIDE EXPORT SYSTEM PROTEIN LPTA"/>
    <property type="match status" value="1"/>
</dbReference>
<evidence type="ECO:0000259" key="5">
    <source>
        <dbReference type="Pfam" id="PF03968"/>
    </source>
</evidence>
<dbReference type="NCBIfam" id="TIGR03002">
    <property type="entry name" value="outer_YhbN_LptA"/>
    <property type="match status" value="1"/>
</dbReference>
<accession>A0ABY4EE33</accession>
<keyword evidence="2 4" id="KW-0732">Signal</keyword>
<evidence type="ECO:0000256" key="4">
    <source>
        <dbReference type="HAMAP-Rule" id="MF_01914"/>
    </source>
</evidence>
<comment type="subcellular location">
    <subcellularLocation>
        <location evidence="4">Periplasm</location>
    </subcellularLocation>
</comment>
<gene>
    <name evidence="4 6" type="primary">lptA</name>
    <name evidence="6" type="ORF">LVJ81_04045</name>
</gene>
<dbReference type="Pfam" id="PF03968">
    <property type="entry name" value="LptD_N"/>
    <property type="match status" value="1"/>
</dbReference>
<reference evidence="6" key="1">
    <citation type="submission" date="2021-12" db="EMBL/GenBank/DDBJ databases">
        <authorList>
            <person name="Veyrier F.J."/>
        </authorList>
    </citation>
    <scope>NUCLEOTIDE SEQUENCE</scope>
    <source>
        <strain evidence="6">SAG 1488-6</strain>
    </source>
</reference>
<evidence type="ECO:0000313" key="6">
    <source>
        <dbReference type="EMBL" id="UOO93692.1"/>
    </source>
</evidence>
<name>A0ABY4EE33_VITST</name>
<evidence type="ECO:0000256" key="1">
    <source>
        <dbReference type="ARBA" id="ARBA00022448"/>
    </source>
</evidence>
<reference evidence="6" key="2">
    <citation type="journal article" date="2022" name="Res Sq">
        <title>Evolution of multicellular longitudinally dividing oral cavity symbionts (Neisseriaceae).</title>
        <authorList>
            <person name="Nyongesa S."/>
            <person name="Weber P."/>
            <person name="Bernet E."/>
            <person name="Pullido F."/>
            <person name="Nieckarz M."/>
            <person name="Delaby M."/>
            <person name="Nieves C."/>
            <person name="Viehboeck T."/>
            <person name="Krause N."/>
            <person name="Rivera-Millot A."/>
            <person name="Nakamura A."/>
            <person name="Vischer N."/>
            <person name="VanNieuwenhze M."/>
            <person name="Brun Y."/>
            <person name="Cava F."/>
            <person name="Bulgheresi S."/>
            <person name="Veyrier F."/>
        </authorList>
    </citation>
    <scope>NUCLEOTIDE SEQUENCE</scope>
    <source>
        <strain evidence="6">SAG 1488-6</strain>
    </source>
</reference>
<dbReference type="Gene3D" id="2.60.450.10">
    <property type="entry name" value="Lipopolysaccharide (LPS) transport protein A like domain"/>
    <property type="match status" value="1"/>
</dbReference>
<feature type="domain" description="Organic solvent tolerance-like N-terminal" evidence="5">
    <location>
        <begin position="34"/>
        <end position="143"/>
    </location>
</feature>
<dbReference type="HAMAP" id="MF_01914">
    <property type="entry name" value="LPS_assembly_LptA"/>
    <property type="match status" value="1"/>
</dbReference>
<feature type="signal peptide" evidence="4">
    <location>
        <begin position="1"/>
        <end position="23"/>
    </location>
</feature>
<keyword evidence="7" id="KW-1185">Reference proteome</keyword>
<dbReference type="InterPro" id="IPR005653">
    <property type="entry name" value="OstA-like_N"/>
</dbReference>
<keyword evidence="3 4" id="KW-0574">Periplasm</keyword>
<evidence type="ECO:0000256" key="2">
    <source>
        <dbReference type="ARBA" id="ARBA00022729"/>
    </source>
</evidence>
<feature type="chain" id="PRO_5044941378" description="Lipopolysaccharide export system protein LptA" evidence="4">
    <location>
        <begin position="24"/>
        <end position="171"/>
    </location>
</feature>
<comment type="subunit">
    <text evidence="4">Component of the lipopolysaccharide transport and assembly complex.</text>
</comment>
<comment type="similarity">
    <text evidence="4">Belongs to the LptA family.</text>
</comment>
<dbReference type="Proteomes" id="UP000832034">
    <property type="component" value="Chromosome"/>
</dbReference>
<evidence type="ECO:0000313" key="7">
    <source>
        <dbReference type="Proteomes" id="UP000832034"/>
    </source>
</evidence>
<sequence length="171" mass="18030" precursor="true">MSNLKFKYSVALLTCALAAPVWALQSDQNQPISIEADNGVVDQGKQVTVFSGNVVVKQGSIDIRASKIEVSRTNDSNQIMTATGSPVTFKQQLDGGKGWVNGQGQKVTYQSASGLVTLSGGAKVQRGGDMVQGNNITYNTKTEIYTAAGSKSASGSDRRVTVILQPSSTQK</sequence>
<dbReference type="InterPro" id="IPR014340">
    <property type="entry name" value="LptA"/>
</dbReference>
<proteinExistence type="inferred from homology"/>
<comment type="function">
    <text evidence="4">Involved in the assembly of lipopolysaccharide (LPS). Required for the translocation of LPS from the inner membrane to the outer membrane.</text>
</comment>
<keyword evidence="1 4" id="KW-0813">Transport</keyword>